<dbReference type="Gene3D" id="1.10.390.10">
    <property type="entry name" value="Neutral Protease Domain 2"/>
    <property type="match status" value="1"/>
</dbReference>
<evidence type="ECO:0000256" key="2">
    <source>
        <dbReference type="ARBA" id="ARBA00004613"/>
    </source>
</evidence>
<gene>
    <name evidence="13" type="ORF">GCM10011376_21620</name>
</gene>
<comment type="similarity">
    <text evidence="3">Belongs to the peptidase M36 family.</text>
</comment>
<feature type="region of interest" description="Disordered" evidence="11">
    <location>
        <begin position="30"/>
        <end position="59"/>
    </location>
</feature>
<comment type="caution">
    <text evidence="13">The sequence shown here is derived from an EMBL/GenBank/DDBJ whole genome shotgun (WGS) entry which is preliminary data.</text>
</comment>
<dbReference type="Proteomes" id="UP000597341">
    <property type="component" value="Unassembled WGS sequence"/>
</dbReference>
<dbReference type="SUPFAM" id="SSF55486">
    <property type="entry name" value="Metalloproteases ('zincins'), catalytic domain"/>
    <property type="match status" value="1"/>
</dbReference>
<evidence type="ECO:0000256" key="1">
    <source>
        <dbReference type="ARBA" id="ARBA00001947"/>
    </source>
</evidence>
<keyword evidence="6" id="KW-0479">Metal-binding</keyword>
<dbReference type="Pfam" id="PF02128">
    <property type="entry name" value="Peptidase_M36"/>
    <property type="match status" value="1"/>
</dbReference>
<keyword evidence="10" id="KW-0865">Zymogen</keyword>
<organism evidence="13 14">
    <name type="scientific">Nocardioides flavus</name>
    <name type="common">ex Wang et al. 2016</name>
    <dbReference type="NCBI Taxonomy" id="2058780"/>
    <lineage>
        <taxon>Bacteria</taxon>
        <taxon>Bacillati</taxon>
        <taxon>Actinomycetota</taxon>
        <taxon>Actinomycetes</taxon>
        <taxon>Propionibacteriales</taxon>
        <taxon>Nocardioidaceae</taxon>
        <taxon>Nocardioides</taxon>
    </lineage>
</organism>
<keyword evidence="12" id="KW-0732">Signal</keyword>
<feature type="compositionally biased region" description="Low complexity" evidence="11">
    <location>
        <begin position="30"/>
        <end position="42"/>
    </location>
</feature>
<keyword evidence="8" id="KW-0862">Zinc</keyword>
<dbReference type="PANTHER" id="PTHR33478">
    <property type="entry name" value="EXTRACELLULAR METALLOPROTEINASE MEP"/>
    <property type="match status" value="1"/>
</dbReference>
<proteinExistence type="inferred from homology"/>
<evidence type="ECO:0000313" key="13">
    <source>
        <dbReference type="EMBL" id="GHE17552.1"/>
    </source>
</evidence>
<evidence type="ECO:0000256" key="11">
    <source>
        <dbReference type="SAM" id="MobiDB-lite"/>
    </source>
</evidence>
<feature type="region of interest" description="Disordered" evidence="11">
    <location>
        <begin position="1138"/>
        <end position="1174"/>
    </location>
</feature>
<evidence type="ECO:0000256" key="7">
    <source>
        <dbReference type="ARBA" id="ARBA00022801"/>
    </source>
</evidence>
<dbReference type="InterPro" id="IPR050371">
    <property type="entry name" value="Fungal_virulence_M36"/>
</dbReference>
<keyword evidence="14" id="KW-1185">Reference proteome</keyword>
<evidence type="ECO:0000256" key="4">
    <source>
        <dbReference type="ARBA" id="ARBA00022525"/>
    </source>
</evidence>
<evidence type="ECO:0000256" key="9">
    <source>
        <dbReference type="ARBA" id="ARBA00023049"/>
    </source>
</evidence>
<dbReference type="RefSeq" id="WP_191279496.1">
    <property type="nucleotide sequence ID" value="NZ_BNAD01000005.1"/>
</dbReference>
<evidence type="ECO:0000256" key="3">
    <source>
        <dbReference type="ARBA" id="ARBA00006006"/>
    </source>
</evidence>
<evidence type="ECO:0000256" key="5">
    <source>
        <dbReference type="ARBA" id="ARBA00022670"/>
    </source>
</evidence>
<comment type="subcellular location">
    <subcellularLocation>
        <location evidence="2">Secreted</location>
    </subcellularLocation>
</comment>
<protein>
    <recommendedName>
        <fullName evidence="15">Fungalysin metallopeptidase (M36)</fullName>
    </recommendedName>
</protein>
<name>A0ABQ3HMA8_9ACTN</name>
<evidence type="ECO:0008006" key="15">
    <source>
        <dbReference type="Google" id="ProtNLM"/>
    </source>
</evidence>
<accession>A0ABQ3HMA8</accession>
<feature type="signal peptide" evidence="12">
    <location>
        <begin position="1"/>
        <end position="27"/>
    </location>
</feature>
<evidence type="ECO:0000256" key="8">
    <source>
        <dbReference type="ARBA" id="ARBA00022833"/>
    </source>
</evidence>
<dbReference type="PANTHER" id="PTHR33478:SF1">
    <property type="entry name" value="EXTRACELLULAR METALLOPROTEINASE MEP"/>
    <property type="match status" value="1"/>
</dbReference>
<evidence type="ECO:0000256" key="12">
    <source>
        <dbReference type="SAM" id="SignalP"/>
    </source>
</evidence>
<keyword evidence="5" id="KW-0645">Protease</keyword>
<keyword evidence="4" id="KW-0964">Secreted</keyword>
<reference evidence="14" key="1">
    <citation type="journal article" date="2019" name="Int. J. Syst. Evol. Microbiol.">
        <title>The Global Catalogue of Microorganisms (GCM) 10K type strain sequencing project: providing services to taxonomists for standard genome sequencing and annotation.</title>
        <authorList>
            <consortium name="The Broad Institute Genomics Platform"/>
            <consortium name="The Broad Institute Genome Sequencing Center for Infectious Disease"/>
            <person name="Wu L."/>
            <person name="Ma J."/>
        </authorList>
    </citation>
    <scope>NUCLEOTIDE SEQUENCE [LARGE SCALE GENOMIC DNA]</scope>
    <source>
        <strain evidence="14">CGMCC 1.12791</strain>
    </source>
</reference>
<evidence type="ECO:0000256" key="6">
    <source>
        <dbReference type="ARBA" id="ARBA00022723"/>
    </source>
</evidence>
<evidence type="ECO:0000256" key="10">
    <source>
        <dbReference type="ARBA" id="ARBA00023145"/>
    </source>
</evidence>
<sequence>MTHTRPAAGRTALAAALLLAIPTAALAATPATAETRTETAAPGPTPPDVRTLGDPVAGPADVDTRAAVAPSASQRAAVDALGPVTLRWNDLGSPASVLPADGSLGAAPGDPADGARAWLAEHAALFGLAPDEVAGLELVSSQELAGSDARAVLFRQRYGDLVPATGGMVTVGVADGRVAYASSSLTRADTAPPAPVLTPVQGWLKAAADVGRATDADVVEVVQRAAEAGDWTRLSVPGIAQEQQVRLRALAVDASTVRPVFEANVVDVAGGATLAHTVLVDAITGEVLVRRNQVDNLNDAQVFQGAITATGCGPRHAFELTDDLTRSINVAALALPADDVIFKLYGPGGELLLSQDLLTSPEVASYSAESIPAGTYAIEVCPFDTASVVLGQYALTVLASDQAAPSAETLQTNPRWRYFPANPMLDGPDETPANSVIGCWNLEEGCDLGFRNVAAHGPWDTVGGGTLPTSTTLGNNASTREAWASPLTPGGLFQAPVSPTREYTAEFTDAWNNDRCDPTGLVPGGNDIDASVGNLFVSHNRMHDYSYYLGFTEDNYNMQVENGGRGGVGGDPEIGNAQAGAITGGSPSYLGRDNANQITLQDGTPGITNQYLFQPIAGAFYAPCTDGGLDMGIVGHEYTHAISNRMVGGPDDGLTSEHGGAMGESWSDLVAGEYQFSHGYSNGGNVWAIGAYATGNLETAIRDYAIDDNPLNFSDYGFDSTGPEVHADGEIWNGTMWEVRQALVEAYDAQYPSTDEALQLRCAQATAQETPYPVEQCPGNRRWVQLMFDSFLLQQGATSMLDARDAMIAADQMRFGGENRDVLWAAFARRGMGGGASVTSADDDQPVPSFASPVADNAEITFDTGSPARIYVGDYEARVTPVADTLGDTDLGATATFAPGTYRMLAVSPDRGATRFTLTVDGTGARTVQVADDVNLAGAAAGATVIGATDGSRNAEHLIDGTEATNWGGVTEGNVDETNPSVAVDLAGNVQTVRRVQVSAMLTPAPADPNALPLAQEDPDSGSRFTALRQFALEACTSDCASADATWSRFYTSPGDAFPSVLPRPVAPDLTMRSFDVPDTEAAAVRLVALENQCTGQALYAGEQDADPLNDTDCKTASDRGTIVHAAELQVFGEAAEAPVQPGGATPPSTTPSAPPSAPPAEPGATDPDARVSPTVSLRVRRAVQTRRNAAPRLLVEVDSAGAATEAGRLVVLVDGRRWRTTTTSTGRRSLLLTKRLAPGRHTVRVRFRPDDTTTLRPARSRMVRIVVRRR</sequence>
<feature type="compositionally biased region" description="Pro residues" evidence="11">
    <location>
        <begin position="1149"/>
        <end position="1162"/>
    </location>
</feature>
<dbReference type="InterPro" id="IPR027268">
    <property type="entry name" value="Peptidase_M4/M1_CTD_sf"/>
</dbReference>
<dbReference type="InterPro" id="IPR001842">
    <property type="entry name" value="Peptidase_M36"/>
</dbReference>
<keyword evidence="9" id="KW-0482">Metalloprotease</keyword>
<dbReference type="Gene3D" id="3.10.170.10">
    <property type="match status" value="1"/>
</dbReference>
<evidence type="ECO:0000313" key="14">
    <source>
        <dbReference type="Proteomes" id="UP000597341"/>
    </source>
</evidence>
<keyword evidence="7" id="KW-0378">Hydrolase</keyword>
<feature type="chain" id="PRO_5045983707" description="Fungalysin metallopeptidase (M36)" evidence="12">
    <location>
        <begin position="28"/>
        <end position="1271"/>
    </location>
</feature>
<dbReference type="EMBL" id="BNAD01000005">
    <property type="protein sequence ID" value="GHE17552.1"/>
    <property type="molecule type" value="Genomic_DNA"/>
</dbReference>
<comment type="cofactor">
    <cofactor evidence="1">
        <name>Zn(2+)</name>
        <dbReference type="ChEBI" id="CHEBI:29105"/>
    </cofactor>
</comment>